<reference evidence="3" key="1">
    <citation type="submission" date="2015-07" db="EMBL/GenBank/DDBJ databases">
        <authorList>
            <person name="Urmite Genomes"/>
        </authorList>
    </citation>
    <scope>NUCLEOTIDE SEQUENCE [LARGE SCALE GENOMIC DNA]</scope>
    <source>
        <strain evidence="3">type strain: ATCC 49404</strain>
    </source>
</reference>
<dbReference type="Pfam" id="PF13460">
    <property type="entry name" value="NAD_binding_10"/>
    <property type="match status" value="1"/>
</dbReference>
<evidence type="ECO:0000313" key="2">
    <source>
        <dbReference type="EMBL" id="CRZ15230.1"/>
    </source>
</evidence>
<dbReference type="PANTHER" id="PTHR43162:SF1">
    <property type="entry name" value="PRESTALK A DIFFERENTIATION PROTEIN A"/>
    <property type="match status" value="1"/>
</dbReference>
<dbReference type="STRING" id="146018.BN2156_02090"/>
<dbReference type="Proteomes" id="UP000199147">
    <property type="component" value="Unassembled WGS sequence"/>
</dbReference>
<protein>
    <submittedName>
        <fullName evidence="2">dTDP-4-dehydrorhamnose reductase</fullName>
    </submittedName>
</protein>
<sequence>MKITVIGASGQIGSRVVRLLTEAGHDVVAASLSSGANVLTGEGLVEALSGADALVDVVNSPSFDDGPVMDFFTASSRNLVAAAKETGVGHYVALSIVGTDGLPDSGYMRAKVAQENNITESGLPYSIVRATQFQEFAEAITGSLVVGDEVRVPDARIQLISVDDVADEVAKVAQGAPLDGIVNIGGPDKISFADMARAVLAAQGDDKPVVVDPQATYFGTAVDDDSLVTGDDGILGETRWAAWAGAH</sequence>
<dbReference type="EMBL" id="CWKH01000001">
    <property type="protein sequence ID" value="CRZ15230.1"/>
    <property type="molecule type" value="Genomic_DNA"/>
</dbReference>
<proteinExistence type="predicted"/>
<name>A0A0H5RM49_9MYCO</name>
<dbReference type="SUPFAM" id="SSF51735">
    <property type="entry name" value="NAD(P)-binding Rossmann-fold domains"/>
    <property type="match status" value="1"/>
</dbReference>
<organism evidence="2 3">
    <name type="scientific">Mycolicibacterium neworleansense</name>
    <dbReference type="NCBI Taxonomy" id="146018"/>
    <lineage>
        <taxon>Bacteria</taxon>
        <taxon>Bacillati</taxon>
        <taxon>Actinomycetota</taxon>
        <taxon>Actinomycetes</taxon>
        <taxon>Mycobacteriales</taxon>
        <taxon>Mycobacteriaceae</taxon>
        <taxon>Mycolicibacterium</taxon>
    </lineage>
</organism>
<dbReference type="InterPro" id="IPR051604">
    <property type="entry name" value="Ergot_Alk_Oxidoreductase"/>
</dbReference>
<dbReference type="PANTHER" id="PTHR43162">
    <property type="match status" value="1"/>
</dbReference>
<dbReference type="OrthoDB" id="9771302at2"/>
<dbReference type="InterPro" id="IPR036291">
    <property type="entry name" value="NAD(P)-bd_dom_sf"/>
</dbReference>
<dbReference type="RefSeq" id="WP_090513161.1">
    <property type="nucleotide sequence ID" value="NZ_CWKH01000001.1"/>
</dbReference>
<dbReference type="AlphaFoldDB" id="A0A0H5RM49"/>
<feature type="domain" description="NAD(P)-binding" evidence="1">
    <location>
        <begin position="7"/>
        <end position="173"/>
    </location>
</feature>
<evidence type="ECO:0000259" key="1">
    <source>
        <dbReference type="Pfam" id="PF13460"/>
    </source>
</evidence>
<dbReference type="Gene3D" id="3.40.50.720">
    <property type="entry name" value="NAD(P)-binding Rossmann-like Domain"/>
    <property type="match status" value="1"/>
</dbReference>
<dbReference type="InterPro" id="IPR016040">
    <property type="entry name" value="NAD(P)-bd_dom"/>
</dbReference>
<accession>A0A0H5RM49</accession>
<gene>
    <name evidence="2" type="ORF">BN2156_02090</name>
</gene>
<keyword evidence="3" id="KW-1185">Reference proteome</keyword>
<evidence type="ECO:0000313" key="3">
    <source>
        <dbReference type="Proteomes" id="UP000199147"/>
    </source>
</evidence>